<sequence>MGKETCSVDMLISLSSSVTVTFPQAEGDMKLPGWRHRQEHGHRQDITMNLCRHVLIIVLGYLEPKMASLICRISYYSLLIQGIAELSSMEV</sequence>
<reference evidence="1" key="1">
    <citation type="submission" date="2019-03" db="EMBL/GenBank/DDBJ databases">
        <authorList>
            <person name="Mank J."/>
            <person name="Almeida P."/>
        </authorList>
    </citation>
    <scope>NUCLEOTIDE SEQUENCE</scope>
    <source>
        <strain evidence="1">78183</strain>
    </source>
</reference>
<evidence type="ECO:0000313" key="1">
    <source>
        <dbReference type="EMBL" id="VFU28622.1"/>
    </source>
</evidence>
<organism evidence="1">
    <name type="scientific">Salix viminalis</name>
    <name type="common">Common osier</name>
    <name type="synonym">Basket willow</name>
    <dbReference type="NCBI Taxonomy" id="40686"/>
    <lineage>
        <taxon>Eukaryota</taxon>
        <taxon>Viridiplantae</taxon>
        <taxon>Streptophyta</taxon>
        <taxon>Embryophyta</taxon>
        <taxon>Tracheophyta</taxon>
        <taxon>Spermatophyta</taxon>
        <taxon>Magnoliopsida</taxon>
        <taxon>eudicotyledons</taxon>
        <taxon>Gunneridae</taxon>
        <taxon>Pentapetalae</taxon>
        <taxon>rosids</taxon>
        <taxon>fabids</taxon>
        <taxon>Malpighiales</taxon>
        <taxon>Salicaceae</taxon>
        <taxon>Saliceae</taxon>
        <taxon>Salix</taxon>
    </lineage>
</organism>
<name>A0A6N2KJH5_SALVM</name>
<gene>
    <name evidence="1" type="ORF">SVIM_LOCUS96280</name>
</gene>
<protein>
    <submittedName>
        <fullName evidence="1">Uncharacterized protein</fullName>
    </submittedName>
</protein>
<dbReference type="AlphaFoldDB" id="A0A6N2KJH5"/>
<accession>A0A6N2KJH5</accession>
<proteinExistence type="predicted"/>
<dbReference type="EMBL" id="CAADRP010000446">
    <property type="protein sequence ID" value="VFU28622.1"/>
    <property type="molecule type" value="Genomic_DNA"/>
</dbReference>